<dbReference type="AlphaFoldDB" id="A0A915IEF0"/>
<sequence length="66" mass="8319">MYNDERLKHADFYKNYTGLRTYKKAIQASLKNRKYYFFRCLHPDRDKKTMFYKTTKYNPEKRCENF</sequence>
<evidence type="ECO:0000313" key="2">
    <source>
        <dbReference type="WBParaSite" id="nRc.2.0.1.t11591-RA"/>
    </source>
</evidence>
<dbReference type="Proteomes" id="UP000887565">
    <property type="component" value="Unplaced"/>
</dbReference>
<keyword evidence="1" id="KW-1185">Reference proteome</keyword>
<dbReference type="WBParaSite" id="nRc.2.0.1.t11591-RA">
    <property type="protein sequence ID" value="nRc.2.0.1.t11591-RA"/>
    <property type="gene ID" value="nRc.2.0.1.g11591"/>
</dbReference>
<organism evidence="1 2">
    <name type="scientific">Romanomermis culicivorax</name>
    <name type="common">Nematode worm</name>
    <dbReference type="NCBI Taxonomy" id="13658"/>
    <lineage>
        <taxon>Eukaryota</taxon>
        <taxon>Metazoa</taxon>
        <taxon>Ecdysozoa</taxon>
        <taxon>Nematoda</taxon>
        <taxon>Enoplea</taxon>
        <taxon>Dorylaimia</taxon>
        <taxon>Mermithida</taxon>
        <taxon>Mermithoidea</taxon>
        <taxon>Mermithidae</taxon>
        <taxon>Romanomermis</taxon>
    </lineage>
</organism>
<evidence type="ECO:0000313" key="1">
    <source>
        <dbReference type="Proteomes" id="UP000887565"/>
    </source>
</evidence>
<accession>A0A915IEF0</accession>
<name>A0A915IEF0_ROMCU</name>
<reference evidence="2" key="1">
    <citation type="submission" date="2022-11" db="UniProtKB">
        <authorList>
            <consortium name="WormBaseParasite"/>
        </authorList>
    </citation>
    <scope>IDENTIFICATION</scope>
</reference>
<proteinExistence type="predicted"/>
<protein>
    <submittedName>
        <fullName evidence="2">Uncharacterized protein</fullName>
    </submittedName>
</protein>